<evidence type="ECO:0000313" key="3">
    <source>
        <dbReference type="WBParaSite" id="TMUE_3000013502.2"/>
    </source>
</evidence>
<protein>
    <submittedName>
        <fullName evidence="2 3">Uncharacterized protein</fullName>
    </submittedName>
</protein>
<proteinExistence type="predicted"/>
<dbReference type="AlphaFoldDB" id="A0A5S6R2V6"/>
<name>A0A5S6R2V6_TRIMR</name>
<dbReference type="Proteomes" id="UP000046395">
    <property type="component" value="Unassembled WGS sequence"/>
</dbReference>
<accession>A0A5S6R2V6</accession>
<reference evidence="2" key="3">
    <citation type="submission" date="2019-12" db="UniProtKB">
        <authorList>
            <consortium name="WormBaseParasite"/>
        </authorList>
    </citation>
    <scope>IDENTIFICATION</scope>
</reference>
<evidence type="ECO:0000313" key="1">
    <source>
        <dbReference type="Proteomes" id="UP000046395"/>
    </source>
</evidence>
<keyword evidence="1" id="KW-1185">Reference proteome</keyword>
<evidence type="ECO:0000313" key="2">
    <source>
        <dbReference type="WBParaSite" id="TMUE_3000013502.1"/>
    </source>
</evidence>
<organism evidence="1 2">
    <name type="scientific">Trichuris muris</name>
    <name type="common">Mouse whipworm</name>
    <dbReference type="NCBI Taxonomy" id="70415"/>
    <lineage>
        <taxon>Eukaryota</taxon>
        <taxon>Metazoa</taxon>
        <taxon>Ecdysozoa</taxon>
        <taxon>Nematoda</taxon>
        <taxon>Enoplea</taxon>
        <taxon>Dorylaimia</taxon>
        <taxon>Trichinellida</taxon>
        <taxon>Trichuridae</taxon>
        <taxon>Trichuris</taxon>
    </lineage>
</organism>
<dbReference type="WBParaSite" id="TMUE_3000013502.2">
    <property type="protein sequence ID" value="TMUE_3000013502.2"/>
    <property type="gene ID" value="WBGene00292178"/>
</dbReference>
<reference evidence="1" key="2">
    <citation type="submission" date="2014-03" db="EMBL/GenBank/DDBJ databases">
        <title>The whipworm genome and dual-species transcriptomics of an intimate host-pathogen interaction.</title>
        <authorList>
            <person name="Foth B.J."/>
            <person name="Tsai I.J."/>
            <person name="Reid A.J."/>
            <person name="Bancroft A.J."/>
            <person name="Nichol S."/>
            <person name="Tracey A."/>
            <person name="Holroyd N."/>
            <person name="Cotton J.A."/>
            <person name="Stanley E.J."/>
            <person name="Zarowiecki M."/>
            <person name="Liu J.Z."/>
            <person name="Huckvale T."/>
            <person name="Cooper P.J."/>
            <person name="Grencis R.K."/>
            <person name="Berriman M."/>
        </authorList>
    </citation>
    <scope>NUCLEOTIDE SEQUENCE [LARGE SCALE GENOMIC DNA]</scope>
    <source>
        <strain evidence="1">Edinburgh</strain>
    </source>
</reference>
<dbReference type="WBParaSite" id="TMUE_3000013502.1">
    <property type="protein sequence ID" value="TMUE_3000013502.1"/>
    <property type="gene ID" value="WBGene00292178"/>
</dbReference>
<reference evidence="1" key="1">
    <citation type="submission" date="2013-11" db="EMBL/GenBank/DDBJ databases">
        <authorList>
            <person name="Aslett M."/>
        </authorList>
    </citation>
    <scope>NUCLEOTIDE SEQUENCE [LARGE SCALE GENOMIC DNA]</scope>
    <source>
        <strain evidence="1">Edinburgh</strain>
    </source>
</reference>
<sequence length="74" mass="7855">MPPIPEANRDSVNSLEAVLQKISETKVVVVVDNHTVVEIDAILKSIGSDYDIVDLKGVPGCSPSFGIKLFCGVS</sequence>